<evidence type="ECO:0008006" key="4">
    <source>
        <dbReference type="Google" id="ProtNLM"/>
    </source>
</evidence>
<reference evidence="2 3" key="1">
    <citation type="submission" date="2024-07" db="EMBL/GenBank/DDBJ databases">
        <authorList>
            <person name="Lee S."/>
            <person name="Kang M."/>
        </authorList>
    </citation>
    <scope>NUCLEOTIDE SEQUENCE [LARGE SCALE GENOMIC DNA]</scope>
    <source>
        <strain evidence="2 3">DS6</strain>
    </source>
</reference>
<keyword evidence="1" id="KW-0812">Transmembrane</keyword>
<name>A0ABV3STS1_9ACTN</name>
<evidence type="ECO:0000313" key="2">
    <source>
        <dbReference type="EMBL" id="MEX0426336.1"/>
    </source>
</evidence>
<keyword evidence="1" id="KW-0472">Membrane</keyword>
<evidence type="ECO:0000313" key="3">
    <source>
        <dbReference type="Proteomes" id="UP001556631"/>
    </source>
</evidence>
<evidence type="ECO:0000256" key="1">
    <source>
        <dbReference type="SAM" id="Phobius"/>
    </source>
</evidence>
<protein>
    <recommendedName>
        <fullName evidence="4">DUF3592 domain-containing protein</fullName>
    </recommendedName>
</protein>
<keyword evidence="3" id="KW-1185">Reference proteome</keyword>
<dbReference type="Proteomes" id="UP001556631">
    <property type="component" value="Unassembled WGS sequence"/>
</dbReference>
<dbReference type="EMBL" id="JBFPJR010000002">
    <property type="protein sequence ID" value="MEX0426336.1"/>
    <property type="molecule type" value="Genomic_DNA"/>
</dbReference>
<organism evidence="2 3">
    <name type="scientific">Nocardioides eburneus</name>
    <dbReference type="NCBI Taxonomy" id="3231482"/>
    <lineage>
        <taxon>Bacteria</taxon>
        <taxon>Bacillati</taxon>
        <taxon>Actinomycetota</taxon>
        <taxon>Actinomycetes</taxon>
        <taxon>Propionibacteriales</taxon>
        <taxon>Nocardioidaceae</taxon>
        <taxon>Nocardioides</taxon>
    </lineage>
</organism>
<feature type="transmembrane region" description="Helical" evidence="1">
    <location>
        <begin position="113"/>
        <end position="134"/>
    </location>
</feature>
<gene>
    <name evidence="2" type="ORF">AB3X52_01800</name>
</gene>
<dbReference type="RefSeq" id="WP_367990986.1">
    <property type="nucleotide sequence ID" value="NZ_JBFPJR010000002.1"/>
</dbReference>
<comment type="caution">
    <text evidence="2">The sequence shown here is derived from an EMBL/GenBank/DDBJ whole genome shotgun (WGS) entry which is preliminary data.</text>
</comment>
<sequence length="151" mass="16995">MSKGVRPKRRDRAEQYGPAVVLVFCLVIAGGLGVYPIWHYVENRWPGVRVQQAQVRPCPDRPTVRLVCATIQDGSVVEIEWSGHILNPRTGSPLEVYEKDGHWHARRGVGLPWWAPIPLLIFGAGAIACAVTLLRRLIAVFRRTRHPRLHG</sequence>
<accession>A0ABV3STS1</accession>
<keyword evidence="1" id="KW-1133">Transmembrane helix</keyword>
<feature type="transmembrane region" description="Helical" evidence="1">
    <location>
        <begin position="20"/>
        <end position="38"/>
    </location>
</feature>
<proteinExistence type="predicted"/>